<dbReference type="Proteomes" id="UP000614996">
    <property type="component" value="Unassembled WGS sequence"/>
</dbReference>
<evidence type="ECO:0000313" key="3">
    <source>
        <dbReference type="Proteomes" id="UP000614996"/>
    </source>
</evidence>
<keyword evidence="3" id="KW-1185">Reference proteome</keyword>
<organism evidence="2 3">
    <name type="scientific">Actinocatenispora comari</name>
    <dbReference type="NCBI Taxonomy" id="2807577"/>
    <lineage>
        <taxon>Bacteria</taxon>
        <taxon>Bacillati</taxon>
        <taxon>Actinomycetota</taxon>
        <taxon>Actinomycetes</taxon>
        <taxon>Micromonosporales</taxon>
        <taxon>Micromonosporaceae</taxon>
        <taxon>Actinocatenispora</taxon>
    </lineage>
</organism>
<name>A0A8J4EMI9_9ACTN</name>
<dbReference type="AlphaFoldDB" id="A0A8J4EMI9"/>
<protein>
    <submittedName>
        <fullName evidence="2">Uncharacterized protein</fullName>
    </submittedName>
</protein>
<sequence>MAKGAAPLAGKEREEGAKPSPRIPPQGVKRRTEVAFTPPARAHQRAEVAAARSGRTRGWRGDQAAP</sequence>
<evidence type="ECO:0000256" key="1">
    <source>
        <dbReference type="SAM" id="MobiDB-lite"/>
    </source>
</evidence>
<reference evidence="3" key="1">
    <citation type="journal article" date="2021" name="Int. J. Syst. Evol. Microbiol.">
        <title>Actinocatenispora comari sp. nov., an endophytic actinomycete isolated from aerial parts of Comarum salesowianum.</title>
        <authorList>
            <person name="Oyunbileg N."/>
            <person name="Iizaka Y."/>
            <person name="Hamada M."/>
            <person name="Davaapurev B.O."/>
            <person name="Fukumoto A."/>
            <person name="Tsetseg B."/>
            <person name="Kato F."/>
            <person name="Tamura T."/>
            <person name="Batkhuu J."/>
            <person name="Anzai Y."/>
        </authorList>
    </citation>
    <scope>NUCLEOTIDE SEQUENCE [LARGE SCALE GENOMIC DNA]</scope>
    <source>
        <strain evidence="3">NUM-2625</strain>
    </source>
</reference>
<evidence type="ECO:0000313" key="2">
    <source>
        <dbReference type="EMBL" id="GIL29601.1"/>
    </source>
</evidence>
<feature type="region of interest" description="Disordered" evidence="1">
    <location>
        <begin position="1"/>
        <end position="66"/>
    </location>
</feature>
<gene>
    <name evidence="2" type="ORF">NUM_48550</name>
</gene>
<comment type="caution">
    <text evidence="2">The sequence shown here is derived from an EMBL/GenBank/DDBJ whole genome shotgun (WGS) entry which is preliminary data.</text>
</comment>
<accession>A0A8J4EMI9</accession>
<dbReference type="EMBL" id="BOPO01000099">
    <property type="protein sequence ID" value="GIL29601.1"/>
    <property type="molecule type" value="Genomic_DNA"/>
</dbReference>
<proteinExistence type="predicted"/>